<keyword evidence="3" id="KW-1185">Reference proteome</keyword>
<proteinExistence type="predicted"/>
<reference evidence="2 3" key="2">
    <citation type="journal article" date="2000" name="Proc. Natl. Acad. Sci. U.S.A.">
        <title>Archaeal adaptation to higher temperatures revealed by genomic sequence of Thermoplasma volcanium.</title>
        <authorList>
            <person name="Kawashima T."/>
            <person name="Amano N."/>
            <person name="Koike H."/>
            <person name="Makino S."/>
            <person name="Higuchi S."/>
            <person name="Kawashima-Ohya Y."/>
            <person name="Watanabe K."/>
            <person name="Yamazaki M."/>
            <person name="Kanehori K."/>
            <person name="Kawamoto T."/>
            <person name="Nunoshiba T."/>
            <person name="Yamamoto Y."/>
            <person name="Aramaki H."/>
            <person name="Makino K."/>
            <person name="Suzuki M."/>
        </authorList>
    </citation>
    <scope>NUCLEOTIDE SEQUENCE [LARGE SCALE GENOMIC DNA]</scope>
    <source>
        <strain evidence="3">ATCC 51530 / DSM 4299 / JCM 9571 / NBRC 15438 / GSS1</strain>
    </source>
</reference>
<keyword evidence="1" id="KW-1133">Transmembrane helix</keyword>
<name>Q97B61_THEVO</name>
<gene>
    <name evidence="2" type="ORF">TVG0590237</name>
</gene>
<dbReference type="KEGG" id="tvo:TVG0590237"/>
<dbReference type="STRING" id="273116.gene:9381385"/>
<protein>
    <submittedName>
        <fullName evidence="2">TVG0590237 protein</fullName>
    </submittedName>
</protein>
<feature type="transmembrane region" description="Helical" evidence="1">
    <location>
        <begin position="1094"/>
        <end position="1112"/>
    </location>
</feature>
<sequence>MKLIHILIVAMLVVPTLFLGISSAQGINSSNIGDAETHSSYYFYGNMTVNANSTLDIINENFYFFGQSIRIYGKLTLISSTIYSQEANLSVIDGTLDIYSSVFLMNGSIYVYGSDFSCNESRIGNRNSVIGINFLNSMVSITNSSIFGQQIANELNFTSMALFNNSYQPFSGNIDLKSITYVKAFVNEVVLNVEYQSTNSTSAYLRLNVSGKNFMYHFSNSSVLANKTAEFDLSKPVFDPSIVLTYSEGSSNVRLYGVSLSERSNDTYDYYGQSRFNIVFKNTTALISHSLLALTNGSPFIYYHLRNYRRTGLALYNSTVFLISSASSYGDIESCPIISFNSRTYYFEETNITNSTDGLYFGQDKNVFYSNLTRYEEPKSLLETESFMDAYVLGNPLLVWIYNGTFKYYGNYAAKVYSAFEYFSIKPFPDLTLLPYEFNVTYKVPLISISGTINKLVSGAWNNFTFLLSDSYVSSRNVSLNLYIENKTTNVLIASKEGVYIGSGTEKNETFRFYLNVDPGSYDVVVTVNESIPHIGLYAYDFPVNVSDDVNLTFSYEYSYLVPFTNLSLKLYLENKYGVNACGTLEIFSGNASYKKIYNDIPFNIEPENSEEYSMILHSSKAVRNLTIVVNYGDNMHNLLKQSVYVINLKPLFLVYRVNFHIVGNYTGSAVAYISNKSIDIVNESGYTYLPNGTYALAIWHDSAYSLNYTHTFSVNGAILNITIEATPITYEVIFRSYLNVSWYGYLQDRLVENNSVLYLQNGSYALHVSAVKGYYNTTISFNISGRQKIVMITLSPFTYFVSIFSEPSIYPFTIAIDRRVVNITHPGYTLHLSTGTYKIIGLGNANYTSTFFDTVTLSSNLSLTIQLVRKESNVTIRLQNYTGNLTLELGKEAYNVKNGSVLRIVYGLYTVRTSGNRNFYFLHSETVELYTENATIYINASAYKNPVTLSFNVPVRLKINNMSTKGQVFDMEFQNGTYYALAYAPGYRPLSILIEVNGSESLNYTMKQFTYAVSIISNIKGFNLSLGSRYYTFRGRTASIDLPNGTYTAVFEKRGYAQSSIRIIVDGSDISVSIIMHKITWYQHLLSYLIKNIWGIMTVSAIILAIYVFLLRRRVYISVKSIESEIDKLHLNYGVLDENNIQD</sequence>
<evidence type="ECO:0000313" key="3">
    <source>
        <dbReference type="Proteomes" id="UP000001017"/>
    </source>
</evidence>
<keyword evidence="1" id="KW-0812">Transmembrane</keyword>
<dbReference type="PhylomeDB" id="Q97B61"/>
<dbReference type="OrthoDB" id="57511at2157"/>
<dbReference type="Proteomes" id="UP000001017">
    <property type="component" value="Chromosome"/>
</dbReference>
<dbReference type="RefSeq" id="WP_156769058.1">
    <property type="nucleotide sequence ID" value="NC_002689.2"/>
</dbReference>
<accession>Q97B61</accession>
<keyword evidence="1" id="KW-0472">Membrane</keyword>
<reference evidence="2 3" key="1">
    <citation type="journal article" date="1999" name="Proc. Jpn. Acad.">
        <title>Determination of the complete genomic DNA sequence of Thermoplasma volvanium GSS1.</title>
        <authorList>
            <person name="Kawashima T."/>
            <person name="Yamamoto Y."/>
            <person name="Aramaki H."/>
            <person name="Nunoshiba T."/>
            <person name="Kawamoto T."/>
            <person name="Watanabe K."/>
            <person name="Yamazaki M."/>
            <person name="Kanehori K."/>
            <person name="Amano N."/>
            <person name="Ohya Y."/>
            <person name="Makino K."/>
            <person name="Suzuki M."/>
        </authorList>
    </citation>
    <scope>NUCLEOTIDE SEQUENCE [LARGE SCALE GENOMIC DNA]</scope>
    <source>
        <strain evidence="3">ATCC 51530 / DSM 4299 / JCM 9571 / NBRC 15438 / GSS1</strain>
    </source>
</reference>
<dbReference type="EMBL" id="BA000011">
    <property type="protein sequence ID" value="BAB59739.1"/>
    <property type="molecule type" value="Genomic_DNA"/>
</dbReference>
<evidence type="ECO:0000313" key="2">
    <source>
        <dbReference type="EMBL" id="BAB59739.1"/>
    </source>
</evidence>
<dbReference type="GeneID" id="1441703"/>
<dbReference type="HOGENOM" id="CLU_277279_0_0_2"/>
<dbReference type="PaxDb" id="273116-14324812"/>
<evidence type="ECO:0000256" key="1">
    <source>
        <dbReference type="SAM" id="Phobius"/>
    </source>
</evidence>
<dbReference type="eggNOG" id="arCOG07383">
    <property type="taxonomic scope" value="Archaea"/>
</dbReference>
<dbReference type="AlphaFoldDB" id="Q97B61"/>
<organism evidence="2 3">
    <name type="scientific">Thermoplasma volcanium (strain ATCC 51530 / DSM 4299 / JCM 9571 / NBRC 15438 / GSS1)</name>
    <dbReference type="NCBI Taxonomy" id="273116"/>
    <lineage>
        <taxon>Archaea</taxon>
        <taxon>Methanobacteriati</taxon>
        <taxon>Thermoplasmatota</taxon>
        <taxon>Thermoplasmata</taxon>
        <taxon>Thermoplasmatales</taxon>
        <taxon>Thermoplasmataceae</taxon>
        <taxon>Thermoplasma</taxon>
    </lineage>
</organism>